<protein>
    <submittedName>
        <fullName evidence="1">DDE Tnp4 domain-containing protein</fullName>
    </submittedName>
</protein>
<reference evidence="1 2" key="1">
    <citation type="submission" date="2019-08" db="EMBL/GenBank/DDBJ databases">
        <title>Whole genome of Aphis craccivora.</title>
        <authorList>
            <person name="Voronova N.V."/>
            <person name="Shulinski R.S."/>
            <person name="Bandarenka Y.V."/>
            <person name="Zhorov D.G."/>
            <person name="Warner D."/>
        </authorList>
    </citation>
    <scope>NUCLEOTIDE SEQUENCE [LARGE SCALE GENOMIC DNA]</scope>
    <source>
        <strain evidence="1">180601</strain>
        <tissue evidence="1">Whole Body</tissue>
    </source>
</reference>
<name>A0A6G0XHI3_APHCR</name>
<comment type="caution">
    <text evidence="1">The sequence shown here is derived from an EMBL/GenBank/DDBJ whole genome shotgun (WGS) entry which is preliminary data.</text>
</comment>
<proteinExistence type="predicted"/>
<keyword evidence="2" id="KW-1185">Reference proteome</keyword>
<gene>
    <name evidence="1" type="ORF">FWK35_00026760</name>
</gene>
<dbReference type="Proteomes" id="UP000478052">
    <property type="component" value="Unassembled WGS sequence"/>
</dbReference>
<evidence type="ECO:0000313" key="1">
    <source>
        <dbReference type="EMBL" id="KAF0739736.1"/>
    </source>
</evidence>
<dbReference type="OrthoDB" id="6747988at2759"/>
<organism evidence="1 2">
    <name type="scientific">Aphis craccivora</name>
    <name type="common">Cowpea aphid</name>
    <dbReference type="NCBI Taxonomy" id="307492"/>
    <lineage>
        <taxon>Eukaryota</taxon>
        <taxon>Metazoa</taxon>
        <taxon>Ecdysozoa</taxon>
        <taxon>Arthropoda</taxon>
        <taxon>Hexapoda</taxon>
        <taxon>Insecta</taxon>
        <taxon>Pterygota</taxon>
        <taxon>Neoptera</taxon>
        <taxon>Paraneoptera</taxon>
        <taxon>Hemiptera</taxon>
        <taxon>Sternorrhyncha</taxon>
        <taxon>Aphidomorpha</taxon>
        <taxon>Aphidoidea</taxon>
        <taxon>Aphididae</taxon>
        <taxon>Aphidini</taxon>
        <taxon>Aphis</taxon>
        <taxon>Aphis</taxon>
    </lineage>
</organism>
<dbReference type="EMBL" id="VUJU01007841">
    <property type="protein sequence ID" value="KAF0739736.1"/>
    <property type="molecule type" value="Genomic_DNA"/>
</dbReference>
<accession>A0A6G0XHI3</accession>
<evidence type="ECO:0000313" key="2">
    <source>
        <dbReference type="Proteomes" id="UP000478052"/>
    </source>
</evidence>
<sequence length="190" mass="22491">MGDVDVMHNFILLNCLYDGAKLSVHNIVRFHYQLKNYFCLSFNKITNLSLKHIIKISLRTLEIRLKELGLSRRIDYSIPLNIGSNQLHGYKWMHRKCISNEFVVKQDYKRLYEFDCVNNDVVENSGVLEIYYMFHHVAQYRRSPPSPCRNKDMTTDNEINNLYYDNETLSTINTFFLVQILNSVIRAKLN</sequence>
<dbReference type="AlphaFoldDB" id="A0A6G0XHI3"/>